<dbReference type="RefSeq" id="WP_387398967.1">
    <property type="nucleotide sequence ID" value="NZ_JBIAMT010000005.1"/>
</dbReference>
<evidence type="ECO:0000313" key="2">
    <source>
        <dbReference type="Proteomes" id="UP001601442"/>
    </source>
</evidence>
<protein>
    <submittedName>
        <fullName evidence="1">Uncharacterized protein</fullName>
    </submittedName>
</protein>
<name>A0ABW6PA17_9NOCA</name>
<evidence type="ECO:0000313" key="1">
    <source>
        <dbReference type="EMBL" id="MFF0500000.1"/>
    </source>
</evidence>
<accession>A0ABW6PA17</accession>
<organism evidence="1 2">
    <name type="scientific">Nocardia aobensis</name>
    <dbReference type="NCBI Taxonomy" id="257277"/>
    <lineage>
        <taxon>Bacteria</taxon>
        <taxon>Bacillati</taxon>
        <taxon>Actinomycetota</taxon>
        <taxon>Actinomycetes</taxon>
        <taxon>Mycobacteriales</taxon>
        <taxon>Nocardiaceae</taxon>
        <taxon>Nocardia</taxon>
    </lineage>
</organism>
<dbReference type="EMBL" id="JBIAMT010000005">
    <property type="protein sequence ID" value="MFF0500000.1"/>
    <property type="molecule type" value="Genomic_DNA"/>
</dbReference>
<dbReference type="Proteomes" id="UP001601442">
    <property type="component" value="Unassembled WGS sequence"/>
</dbReference>
<comment type="caution">
    <text evidence="1">The sequence shown here is derived from an EMBL/GenBank/DDBJ whole genome shotgun (WGS) entry which is preliminary data.</text>
</comment>
<sequence length="42" mass="4480">MRCRTGWFTGGQDFERVVFGYLRPNGAATNVGGAGGVALRAY</sequence>
<gene>
    <name evidence="1" type="ORF">ACFYU5_26605</name>
</gene>
<reference evidence="1 2" key="1">
    <citation type="submission" date="2024-10" db="EMBL/GenBank/DDBJ databases">
        <title>The Natural Products Discovery Center: Release of the First 8490 Sequenced Strains for Exploring Actinobacteria Biosynthetic Diversity.</title>
        <authorList>
            <person name="Kalkreuter E."/>
            <person name="Kautsar S.A."/>
            <person name="Yang D."/>
            <person name="Bader C.D."/>
            <person name="Teijaro C.N."/>
            <person name="Fluegel L."/>
            <person name="Davis C.M."/>
            <person name="Simpson J.R."/>
            <person name="Lauterbach L."/>
            <person name="Steele A.D."/>
            <person name="Gui C."/>
            <person name="Meng S."/>
            <person name="Li G."/>
            <person name="Viehrig K."/>
            <person name="Ye F."/>
            <person name="Su P."/>
            <person name="Kiefer A.F."/>
            <person name="Nichols A."/>
            <person name="Cepeda A.J."/>
            <person name="Yan W."/>
            <person name="Fan B."/>
            <person name="Jiang Y."/>
            <person name="Adhikari A."/>
            <person name="Zheng C.-J."/>
            <person name="Schuster L."/>
            <person name="Cowan T.M."/>
            <person name="Smanski M.J."/>
            <person name="Chevrette M.G."/>
            <person name="De Carvalho L.P.S."/>
            <person name="Shen B."/>
        </authorList>
    </citation>
    <scope>NUCLEOTIDE SEQUENCE [LARGE SCALE GENOMIC DNA]</scope>
    <source>
        <strain evidence="1 2">NPDC004119</strain>
    </source>
</reference>
<proteinExistence type="predicted"/>
<keyword evidence="2" id="KW-1185">Reference proteome</keyword>